<dbReference type="InterPro" id="IPR006615">
    <property type="entry name" value="Pept_C19_DUSP"/>
</dbReference>
<dbReference type="PANTHER" id="PTHR21646:SF24">
    <property type="entry name" value="UBIQUITIN CARBOXYL-TERMINAL HYDROLASE"/>
    <property type="match status" value="1"/>
</dbReference>
<evidence type="ECO:0000256" key="2">
    <source>
        <dbReference type="ARBA" id="ARBA00009085"/>
    </source>
</evidence>
<feature type="region of interest" description="Disordered" evidence="8">
    <location>
        <begin position="924"/>
        <end position="945"/>
    </location>
</feature>
<feature type="compositionally biased region" description="Acidic residues" evidence="8">
    <location>
        <begin position="926"/>
        <end position="936"/>
    </location>
</feature>
<proteinExistence type="inferred from homology"/>
<comment type="similarity">
    <text evidence="2">Belongs to the peptidase C19 family.</text>
</comment>
<dbReference type="SUPFAM" id="SSF143791">
    <property type="entry name" value="DUSP-like"/>
    <property type="match status" value="1"/>
</dbReference>
<feature type="domain" description="DUSP" evidence="10">
    <location>
        <begin position="56"/>
        <end position="168"/>
    </location>
</feature>
<keyword evidence="7" id="KW-0788">Thiol protease</keyword>
<evidence type="ECO:0000313" key="11">
    <source>
        <dbReference type="EMBL" id="ODV59513.1"/>
    </source>
</evidence>
<dbReference type="InterPro" id="IPR001394">
    <property type="entry name" value="Peptidase_C19_UCH"/>
</dbReference>
<feature type="region of interest" description="Disordered" evidence="8">
    <location>
        <begin position="1"/>
        <end position="22"/>
    </location>
</feature>
<evidence type="ECO:0000256" key="4">
    <source>
        <dbReference type="ARBA" id="ARBA00022670"/>
    </source>
</evidence>
<dbReference type="PANTHER" id="PTHR21646">
    <property type="entry name" value="UBIQUITIN CARBOXYL-TERMINAL HYDROLASE"/>
    <property type="match status" value="1"/>
</dbReference>
<dbReference type="InterPro" id="IPR035927">
    <property type="entry name" value="DUSP-like_sf"/>
</dbReference>
<organism evidence="11 12">
    <name type="scientific">Ascoidea rubescens DSM 1968</name>
    <dbReference type="NCBI Taxonomy" id="1344418"/>
    <lineage>
        <taxon>Eukaryota</taxon>
        <taxon>Fungi</taxon>
        <taxon>Dikarya</taxon>
        <taxon>Ascomycota</taxon>
        <taxon>Saccharomycotina</taxon>
        <taxon>Saccharomycetes</taxon>
        <taxon>Ascoideaceae</taxon>
        <taxon>Ascoidea</taxon>
    </lineage>
</organism>
<accession>A0A1D2VDE6</accession>
<dbReference type="EC" id="3.4.19.12" evidence="3"/>
<sequence>MVDDSSSHQASDSGSPQKGASMLSTFASNGTDELSNSNGLLNPFDPNTHTFNQFFPTLRAQREIILSSINHFVLKQKETVYLISKAWFNTFLNDHSLNKLSTPLQLKLALGPINTKCLFKKHSYGEDLLSAHDPSNIPYISLSFDAWNSILNWYELEEENIPVKRFIIRFPNSHSFDIEYHQLNFGIKIVCLSLQNSNLDFSSSIKFSRIITMHELYLKVLKMFTPFTQNQNWKNFTSASSSLQKYDNILSKVRIWYLNDPRIDNLSEECDLSIFAKTDQIVFIGNKHMSLTPIQLNMESGCFLVELETHLNNFPTDYLQSFFQDYTKYHSFRFLTLANDRPFTDGCIGLHNIGNTCYMNSVLQCLVHIPELVFFFSTDSYKQEINLTDLTGPARNVLLNFIELIQNLFLNTDFSLDNSYSLNPSKFKEAIGNFNSLFHSYKQQDSQEFLSCFLNCLKKNINQSFNQPITQPSNISNEKAKNSAEIKKLFDIYFSNYKSQNNSIIDEMFVGIYKYTYTCSNCGNVSINFDPFVDLGLPLPSFDKWLFKVIVFPENSSPKFLEFVLKKNTLYFELKKYICEEFHFNSNDLFGFEVTQSKFQKNFENLNKKKYANFSYFGDIHRTPVCELIQKNGQLVFYEISLNNDSNLLVPIYNTKAFSKKYYNQLFGLPFFISLRKEEKSSYLAIRTKIEKIYENLSNNISFKQLASLARKRLFKSDDSISDQKIFKKHKISENKGFLVKKLTVQKNKKTIERKYSNEDDSLSDDSFNPDKFVTFNDNLSSAPFTANNHKLTFLQFLSEFAFVIKLYDFLTKPRFLINNSESLPNENKQISFPKHFNPFQDLQTLADRTLEYKNSETEKLEVDSISFLELKTKTASFDCNQNDSNSLMPKQIQNLSPLKNPSLCADKKKMFVGKCTELLIYRDSESEEESDENEEASISSVESEVSDDLVENSINKDFGSLIEDKMALICEWDNRMASIFFQTNKHDKKTFSNNISFNFEIIRTKEAETMKNLFEEQTQTTTLERCFQKFSEPEILSKEHAFHCAECKHRILSRKIEIFKPPNILIINLKRFKTKGSLGKKNKAIVSLQSELHLNISDNDYEYELFGVINHFEGLGGGHYTSHVKNFVDNHWYYFDDDKVSLSSPFEKPTSMPYILFYRLLTAEVMGGAALQQLTKLSKVIVQAKINNVLAQFKNDL</sequence>
<dbReference type="SUPFAM" id="SSF54001">
    <property type="entry name" value="Cysteine proteinases"/>
    <property type="match status" value="1"/>
</dbReference>
<protein>
    <recommendedName>
        <fullName evidence="3">ubiquitinyl hydrolase 1</fullName>
        <ecNumber evidence="3">3.4.19.12</ecNumber>
    </recommendedName>
</protein>
<dbReference type="Proteomes" id="UP000095038">
    <property type="component" value="Unassembled WGS sequence"/>
</dbReference>
<evidence type="ECO:0000256" key="1">
    <source>
        <dbReference type="ARBA" id="ARBA00000707"/>
    </source>
</evidence>
<evidence type="ECO:0000256" key="6">
    <source>
        <dbReference type="ARBA" id="ARBA00022801"/>
    </source>
</evidence>
<dbReference type="AlphaFoldDB" id="A0A1D2VDE6"/>
<name>A0A1D2VDE6_9ASCO</name>
<dbReference type="EMBL" id="KV454485">
    <property type="protein sequence ID" value="ODV59513.1"/>
    <property type="molecule type" value="Genomic_DNA"/>
</dbReference>
<keyword evidence="6" id="KW-0378">Hydrolase</keyword>
<dbReference type="GO" id="GO:0016579">
    <property type="term" value="P:protein deubiquitination"/>
    <property type="evidence" value="ECO:0007669"/>
    <property type="project" value="InterPro"/>
</dbReference>
<dbReference type="GO" id="GO:0004843">
    <property type="term" value="F:cysteine-type deubiquitinase activity"/>
    <property type="evidence" value="ECO:0007669"/>
    <property type="project" value="UniProtKB-EC"/>
</dbReference>
<gene>
    <name evidence="11" type="ORF">ASCRUDRAFT_76919</name>
</gene>
<dbReference type="FunCoup" id="A0A1D2VDE6">
    <property type="interactions" value="847"/>
</dbReference>
<dbReference type="GeneID" id="30967302"/>
<dbReference type="InterPro" id="IPR018200">
    <property type="entry name" value="USP_CS"/>
</dbReference>
<dbReference type="STRING" id="1344418.A0A1D2VDE6"/>
<dbReference type="InterPro" id="IPR028889">
    <property type="entry name" value="USP"/>
</dbReference>
<keyword evidence="4" id="KW-0645">Protease</keyword>
<keyword evidence="12" id="KW-1185">Reference proteome</keyword>
<evidence type="ECO:0000256" key="5">
    <source>
        <dbReference type="ARBA" id="ARBA00022786"/>
    </source>
</evidence>
<dbReference type="PROSITE" id="PS00972">
    <property type="entry name" value="USP_1"/>
    <property type="match status" value="1"/>
</dbReference>
<comment type="catalytic activity">
    <reaction evidence="1">
        <text>Thiol-dependent hydrolysis of ester, thioester, amide, peptide and isopeptide bonds formed by the C-terminal Gly of ubiquitin (a 76-residue protein attached to proteins as an intracellular targeting signal).</text>
        <dbReference type="EC" id="3.4.19.12"/>
    </reaction>
</comment>
<evidence type="ECO:0000259" key="10">
    <source>
        <dbReference type="PROSITE" id="PS51283"/>
    </source>
</evidence>
<evidence type="ECO:0000313" key="12">
    <source>
        <dbReference type="Proteomes" id="UP000095038"/>
    </source>
</evidence>
<evidence type="ECO:0000256" key="8">
    <source>
        <dbReference type="SAM" id="MobiDB-lite"/>
    </source>
</evidence>
<dbReference type="OrthoDB" id="292964at2759"/>
<feature type="domain" description="USP" evidence="9">
    <location>
        <begin position="348"/>
        <end position="1162"/>
    </location>
</feature>
<dbReference type="InParanoid" id="A0A1D2VDE6"/>
<dbReference type="Gene3D" id="3.90.70.10">
    <property type="entry name" value="Cysteine proteinases"/>
    <property type="match status" value="2"/>
</dbReference>
<dbReference type="InterPro" id="IPR038765">
    <property type="entry name" value="Papain-like_cys_pep_sf"/>
</dbReference>
<reference evidence="12" key="1">
    <citation type="submission" date="2016-05" db="EMBL/GenBank/DDBJ databases">
        <title>Comparative genomics of biotechnologically important yeasts.</title>
        <authorList>
            <consortium name="DOE Joint Genome Institute"/>
            <person name="Riley R."/>
            <person name="Haridas S."/>
            <person name="Wolfe K.H."/>
            <person name="Lopes M.R."/>
            <person name="Hittinger C.T."/>
            <person name="Goker M."/>
            <person name="Salamov A."/>
            <person name="Wisecaver J."/>
            <person name="Long T.M."/>
            <person name="Aerts A.L."/>
            <person name="Barry K."/>
            <person name="Choi C."/>
            <person name="Clum A."/>
            <person name="Coughlan A.Y."/>
            <person name="Deshpande S."/>
            <person name="Douglass A.P."/>
            <person name="Hanson S.J."/>
            <person name="Klenk H.-P."/>
            <person name="Labutti K."/>
            <person name="Lapidus A."/>
            <person name="Lindquist E."/>
            <person name="Lipzen A."/>
            <person name="Meier-Kolthoff J.P."/>
            <person name="Ohm R.A."/>
            <person name="Otillar R.P."/>
            <person name="Pangilinan J."/>
            <person name="Peng Y."/>
            <person name="Rokas A."/>
            <person name="Rosa C.A."/>
            <person name="Scheuner C."/>
            <person name="Sibirny A.A."/>
            <person name="Slot J.C."/>
            <person name="Stielow J.B."/>
            <person name="Sun H."/>
            <person name="Kurtzman C.P."/>
            <person name="Blackwell M."/>
            <person name="Grigoriev I.V."/>
            <person name="Jeffries T.W."/>
        </authorList>
    </citation>
    <scope>NUCLEOTIDE SEQUENCE [LARGE SCALE GENOMIC DNA]</scope>
    <source>
        <strain evidence="12">DSM 1968</strain>
    </source>
</reference>
<dbReference type="PROSITE" id="PS50235">
    <property type="entry name" value="USP_3"/>
    <property type="match status" value="1"/>
</dbReference>
<dbReference type="GO" id="GO:0006508">
    <property type="term" value="P:proteolysis"/>
    <property type="evidence" value="ECO:0007669"/>
    <property type="project" value="UniProtKB-KW"/>
</dbReference>
<dbReference type="Pfam" id="PF06337">
    <property type="entry name" value="DUSP"/>
    <property type="match status" value="1"/>
</dbReference>
<evidence type="ECO:0000259" key="9">
    <source>
        <dbReference type="PROSITE" id="PS50235"/>
    </source>
</evidence>
<dbReference type="Gene3D" id="3.30.2230.10">
    <property type="entry name" value="DUSP-like"/>
    <property type="match status" value="1"/>
</dbReference>
<evidence type="ECO:0000256" key="3">
    <source>
        <dbReference type="ARBA" id="ARBA00012759"/>
    </source>
</evidence>
<keyword evidence="5" id="KW-0833">Ubl conjugation pathway</keyword>
<dbReference type="Pfam" id="PF00443">
    <property type="entry name" value="UCH"/>
    <property type="match status" value="2"/>
</dbReference>
<evidence type="ECO:0000256" key="7">
    <source>
        <dbReference type="ARBA" id="ARBA00022807"/>
    </source>
</evidence>
<dbReference type="InterPro" id="IPR050185">
    <property type="entry name" value="Ub_carboxyl-term_hydrolase"/>
</dbReference>
<dbReference type="RefSeq" id="XP_020045820.1">
    <property type="nucleotide sequence ID" value="XM_020193666.1"/>
</dbReference>
<dbReference type="PROSITE" id="PS51283">
    <property type="entry name" value="DUSP"/>
    <property type="match status" value="1"/>
</dbReference>